<dbReference type="AlphaFoldDB" id="E4UBI4"/>
<evidence type="ECO:0000313" key="2">
    <source>
        <dbReference type="Proteomes" id="UP000007038"/>
    </source>
</evidence>
<evidence type="ECO:0000313" key="1">
    <source>
        <dbReference type="EMBL" id="ADR52490.1"/>
    </source>
</evidence>
<dbReference type="EMBL" id="CP002371">
    <property type="protein sequence ID" value="ADR52490.1"/>
    <property type="molecule type" value="Genomic_DNA"/>
</dbReference>
<dbReference type="GeneID" id="96886616"/>
<reference evidence="2" key="1">
    <citation type="submission" date="2010-11" db="EMBL/GenBank/DDBJ databases">
        <title>Complete genome sequence of Candidatus Liberibacter solanacearum CLso-ZC1.</title>
        <authorList>
            <person name="Lin H."/>
            <person name="Doddapaneni H.V."/>
            <person name="Lou B."/>
            <person name="Civerolo E.L."/>
            <person name="Chen C."/>
            <person name="Duan Y."/>
            <person name="Zhou L."/>
            <person name="Glynn J."/>
        </authorList>
    </citation>
    <scope>NUCLEOTIDE SEQUENCE [LARGE SCALE GENOMIC DNA]</scope>
    <source>
        <strain evidence="2">CLso-ZC1</strain>
    </source>
</reference>
<gene>
    <name evidence="1" type="ordered locus">CKC_03705</name>
</gene>
<organism evidence="1 2">
    <name type="scientific">Liberibacter solanacearum (strain CLso-ZC1)</name>
    <dbReference type="NCBI Taxonomy" id="658172"/>
    <lineage>
        <taxon>Bacteria</taxon>
        <taxon>Pseudomonadati</taxon>
        <taxon>Pseudomonadota</taxon>
        <taxon>Alphaproteobacteria</taxon>
        <taxon>Hyphomicrobiales</taxon>
        <taxon>Rhizobiaceae</taxon>
        <taxon>Liberibacter</taxon>
    </lineage>
</organism>
<sequence length="89" mass="10505">MTIGLQEQFKNYVFEDVKERIDEWVSIGNYSPKDTGKKRKFKDKIIELRRLFAKENSLKTVTPICPNPNDLINAVVKFRNDYVKVKKLN</sequence>
<proteinExistence type="predicted"/>
<accession>E4UBI4</accession>
<dbReference type="RefSeq" id="WP_013462146.1">
    <property type="nucleotide sequence ID" value="NC_014774.1"/>
</dbReference>
<dbReference type="HOGENOM" id="CLU_2451019_0_0_5"/>
<protein>
    <submittedName>
        <fullName evidence="1">Uncharacterized protein</fullName>
    </submittedName>
</protein>
<name>E4UBI4_LIBSC</name>
<dbReference type="Proteomes" id="UP000007038">
    <property type="component" value="Chromosome"/>
</dbReference>
<reference evidence="1 2" key="3">
    <citation type="journal article" date="2011" name="PLoS ONE">
        <title>The Complete Genome Sequence of 'Candidatus Liberibacter solanacearum', the Bacterium Associated with Potato Zebra Chip Disease.</title>
        <authorList>
            <person name="Lin H."/>
            <person name="Lou B."/>
            <person name="Glynn J.M."/>
            <person name="Doddapaneni H."/>
            <person name="Civerolo E.L."/>
            <person name="Chen C."/>
            <person name="Duan Y."/>
            <person name="Zhou L."/>
            <person name="Vahling C.M."/>
        </authorList>
    </citation>
    <scope>NUCLEOTIDE SEQUENCE [LARGE SCALE GENOMIC DNA]</scope>
    <source>
        <strain evidence="1 2">CLso-ZC1</strain>
    </source>
</reference>
<dbReference type="KEGG" id="lso:CKC_03705"/>
<reference key="2">
    <citation type="submission" date="2010-11" db="EMBL/GenBank/DDBJ databases">
        <authorList>
            <person name="Lin H."/>
            <person name="Doddapaneni H.V."/>
            <person name="Lou B."/>
            <person name="Civerolo E.L."/>
            <person name="Chen C."/>
            <person name="Duan Y."/>
            <person name="Zhou L."/>
            <person name="Glynn J."/>
        </authorList>
    </citation>
    <scope>NUCLEOTIDE SEQUENCE</scope>
    <source>
        <strain>CLso-ZC1</strain>
    </source>
</reference>